<comment type="caution">
    <text evidence="2">The sequence shown here is derived from an EMBL/GenBank/DDBJ whole genome shotgun (WGS) entry which is preliminary data.</text>
</comment>
<dbReference type="InterPro" id="IPR052894">
    <property type="entry name" value="AsmA-related"/>
</dbReference>
<gene>
    <name evidence="2" type="ORF">FY528_08575</name>
</gene>
<dbReference type="GO" id="GO:0005886">
    <property type="term" value="C:plasma membrane"/>
    <property type="evidence" value="ECO:0007669"/>
    <property type="project" value="TreeGrafter"/>
</dbReference>
<name>A0A5D6V762_9BACT</name>
<dbReference type="Proteomes" id="UP000322791">
    <property type="component" value="Unassembled WGS sequence"/>
</dbReference>
<proteinExistence type="predicted"/>
<dbReference type="EMBL" id="VTHL01000007">
    <property type="protein sequence ID" value="TYZ10514.1"/>
    <property type="molecule type" value="Genomic_DNA"/>
</dbReference>
<sequence length="1079" mass="120488">MKRSTIPRLLAVLVLVVLLVVVGTAWLLGTRWGQRRVEALVRERVSQHSELVLAPFDVRFSLLREFPHLTASLHHLSLTDTSYGRRVEVLRVRRADARLEVSKLWRGEFRVSRLTVRDAAFRQYTDSVGHDWGLRGKGPRKATPATPPSFQLDSLILVNAHFQDRNELHRSGFAALVRRGSLAATVWHGVAHTKGRLQGELQYLRSGRGNLFAQEPMVALVHYKYAFRQRTGTFLSTRATLNGDTIRLSGTHQGAAPGQPRGTQLNLRFAGRQPLLEVLRVAFPPGLDRFLEKARSPSHAQIWYSIRGLSGPTARPRTVLRFALHNAQVQWADSARRIRRWDARGVFDNGVSHSPRTTSLTFEKCRLYSHAGELSARLTVYDFTQPHLYGRVQGRTELQTLASVLVPSLWRARRGEAALDLYLNGTFPTIPSRAARQVRQVDEELAPIAARGTVRLEDASFLIPGRGADIRRLNVLVRLQDSLWRLENLTGQLNGMQVQANATTQYLLAYFSGQHPTTNITGTFRVDELRLAELRRLVAPPAARQGIRPQTRALRRKHPQGVVTRALNFLPPGLRLNIQLQCGRLVLATDTLQDLAATVRHNGYRVQLADLRAKAWGGDLQGAVSWPTDITRPQPVAARLTVHFRQMQYTRLLSRITQPPRRAVKAPTDPTLRELLLAANGQATATIGALLLPGGDQLTNLQLRIDKNGPVFRVPRLTFQTSTGGTGLLAGTAQLQGSRLLSANADLELRYATLDVQHLLQLLAALSTVPEPAPDSLRRRGPRPASRPKPFLDGTVTGTVRVLADDIRYGALRGRQLSLRSSLEAGRVVVHECGLQALGGALHLRGQLQTLVTEQGQLPLHTQVRLQDIQLPELFGLASELGLDVLKPANIRGTMRSEADVHTLLDATFLPRLASTQAFLRTDLQGLELLNVEALMQTLKMLRKRRTSHVYFEPVRSRFILDGNRLLIPSLSLSSNLTDMAVTGEYTLDGRADLFVGLSPMQTLFGDNRQRVSRVQTGEAAKRPSRGLIYVHLRRAPGSRYQVQPFQKKAQRRQQAAILEQYQQLLRQQPLDTTLQLLQ</sequence>
<dbReference type="PANTHER" id="PTHR30441:SF4">
    <property type="entry name" value="PROTEIN ASMA"/>
    <property type="match status" value="1"/>
</dbReference>
<evidence type="ECO:0000313" key="2">
    <source>
        <dbReference type="EMBL" id="TYZ10514.1"/>
    </source>
</evidence>
<accession>A0A5D6V762</accession>
<evidence type="ECO:0000256" key="1">
    <source>
        <dbReference type="SAM" id="MobiDB-lite"/>
    </source>
</evidence>
<organism evidence="2 3">
    <name type="scientific">Hymenobacter lutimineralis</name>
    <dbReference type="NCBI Taxonomy" id="2606448"/>
    <lineage>
        <taxon>Bacteria</taxon>
        <taxon>Pseudomonadati</taxon>
        <taxon>Bacteroidota</taxon>
        <taxon>Cytophagia</taxon>
        <taxon>Cytophagales</taxon>
        <taxon>Hymenobacteraceae</taxon>
        <taxon>Hymenobacter</taxon>
    </lineage>
</organism>
<reference evidence="2 3" key="1">
    <citation type="submission" date="2019-08" db="EMBL/GenBank/DDBJ databases">
        <authorList>
            <person name="Seo M.-J."/>
        </authorList>
    </citation>
    <scope>NUCLEOTIDE SEQUENCE [LARGE SCALE GENOMIC DNA]</scope>
    <source>
        <strain evidence="2 3">KIGAM108</strain>
    </source>
</reference>
<feature type="region of interest" description="Disordered" evidence="1">
    <location>
        <begin position="771"/>
        <end position="792"/>
    </location>
</feature>
<keyword evidence="3" id="KW-1185">Reference proteome</keyword>
<dbReference type="AlphaFoldDB" id="A0A5D6V762"/>
<dbReference type="GO" id="GO:0090313">
    <property type="term" value="P:regulation of protein targeting to membrane"/>
    <property type="evidence" value="ECO:0007669"/>
    <property type="project" value="TreeGrafter"/>
</dbReference>
<dbReference type="PANTHER" id="PTHR30441">
    <property type="entry name" value="DUF748 DOMAIN-CONTAINING PROTEIN"/>
    <property type="match status" value="1"/>
</dbReference>
<evidence type="ECO:0000313" key="3">
    <source>
        <dbReference type="Proteomes" id="UP000322791"/>
    </source>
</evidence>
<dbReference type="RefSeq" id="WP_149070588.1">
    <property type="nucleotide sequence ID" value="NZ_VTHL01000007.1"/>
</dbReference>
<protein>
    <submittedName>
        <fullName evidence="2">Uncharacterized protein</fullName>
    </submittedName>
</protein>